<dbReference type="AlphaFoldDB" id="A0AAN9JPM6"/>
<name>A0AAN9JPM6_CLITE</name>
<feature type="compositionally biased region" description="Polar residues" evidence="1">
    <location>
        <begin position="79"/>
        <end position="98"/>
    </location>
</feature>
<dbReference type="EMBL" id="JAYKXN010000003">
    <property type="protein sequence ID" value="KAK7301678.1"/>
    <property type="molecule type" value="Genomic_DNA"/>
</dbReference>
<keyword evidence="2" id="KW-0472">Membrane</keyword>
<evidence type="ECO:0000256" key="1">
    <source>
        <dbReference type="SAM" id="MobiDB-lite"/>
    </source>
</evidence>
<comment type="caution">
    <text evidence="3">The sequence shown here is derived from an EMBL/GenBank/DDBJ whole genome shotgun (WGS) entry which is preliminary data.</text>
</comment>
<keyword evidence="4" id="KW-1185">Reference proteome</keyword>
<sequence>MATISSEGRAAFLLLRDAWYYGYLGSVLFSPLPLLVVISFLPCWAHQLRSNLDRTKGKNLATEDSATLRSAKDRPRKSSAGSYPANQVPSETTSQQNFLADPCSQLPTPMPIPSAHPFQNNPANPTPVT</sequence>
<evidence type="ECO:0000256" key="2">
    <source>
        <dbReference type="SAM" id="Phobius"/>
    </source>
</evidence>
<evidence type="ECO:0000313" key="4">
    <source>
        <dbReference type="Proteomes" id="UP001359559"/>
    </source>
</evidence>
<gene>
    <name evidence="3" type="ORF">RJT34_12549</name>
</gene>
<proteinExistence type="predicted"/>
<dbReference type="Proteomes" id="UP001359559">
    <property type="component" value="Unassembled WGS sequence"/>
</dbReference>
<keyword evidence="2" id="KW-1133">Transmembrane helix</keyword>
<protein>
    <submittedName>
        <fullName evidence="3">Uncharacterized protein</fullName>
    </submittedName>
</protein>
<feature type="transmembrane region" description="Helical" evidence="2">
    <location>
        <begin position="20"/>
        <end position="44"/>
    </location>
</feature>
<accession>A0AAN9JPM6</accession>
<keyword evidence="2" id="KW-0812">Transmembrane</keyword>
<evidence type="ECO:0000313" key="3">
    <source>
        <dbReference type="EMBL" id="KAK7301678.1"/>
    </source>
</evidence>
<organism evidence="3 4">
    <name type="scientific">Clitoria ternatea</name>
    <name type="common">Butterfly pea</name>
    <dbReference type="NCBI Taxonomy" id="43366"/>
    <lineage>
        <taxon>Eukaryota</taxon>
        <taxon>Viridiplantae</taxon>
        <taxon>Streptophyta</taxon>
        <taxon>Embryophyta</taxon>
        <taxon>Tracheophyta</taxon>
        <taxon>Spermatophyta</taxon>
        <taxon>Magnoliopsida</taxon>
        <taxon>eudicotyledons</taxon>
        <taxon>Gunneridae</taxon>
        <taxon>Pentapetalae</taxon>
        <taxon>rosids</taxon>
        <taxon>fabids</taxon>
        <taxon>Fabales</taxon>
        <taxon>Fabaceae</taxon>
        <taxon>Papilionoideae</taxon>
        <taxon>50 kb inversion clade</taxon>
        <taxon>NPAAA clade</taxon>
        <taxon>indigoferoid/millettioid clade</taxon>
        <taxon>Phaseoleae</taxon>
        <taxon>Clitoria</taxon>
    </lineage>
</organism>
<reference evidence="3 4" key="1">
    <citation type="submission" date="2024-01" db="EMBL/GenBank/DDBJ databases">
        <title>The genomes of 5 underutilized Papilionoideae crops provide insights into root nodulation and disease resistance.</title>
        <authorList>
            <person name="Yuan L."/>
        </authorList>
    </citation>
    <scope>NUCLEOTIDE SEQUENCE [LARGE SCALE GENOMIC DNA]</scope>
    <source>
        <strain evidence="3">LY-2023</strain>
        <tissue evidence="3">Leaf</tissue>
    </source>
</reference>
<feature type="region of interest" description="Disordered" evidence="1">
    <location>
        <begin position="54"/>
        <end position="129"/>
    </location>
</feature>